<evidence type="ECO:0000313" key="3">
    <source>
        <dbReference type="Proteomes" id="UP000593766"/>
    </source>
</evidence>
<evidence type="ECO:0000313" key="2">
    <source>
        <dbReference type="EMBL" id="QOR93986.1"/>
    </source>
</evidence>
<accession>A0A7M1UPG5</accession>
<gene>
    <name evidence="2" type="ORF">IMZ38_04915</name>
</gene>
<organism evidence="2 3">
    <name type="scientific">Thermosphaera chiliense</name>
    <dbReference type="NCBI Taxonomy" id="3402707"/>
    <lineage>
        <taxon>Archaea</taxon>
        <taxon>Thermoproteota</taxon>
        <taxon>Thermoprotei</taxon>
        <taxon>Desulfurococcales</taxon>
        <taxon>Desulfurococcaceae</taxon>
        <taxon>Thermosphaera</taxon>
    </lineage>
</organism>
<keyword evidence="3" id="KW-1185">Reference proteome</keyword>
<dbReference type="Pfam" id="PF25653">
    <property type="entry name" value="HMG-CoA_red_N"/>
    <property type="match status" value="1"/>
</dbReference>
<dbReference type="RefSeq" id="WP_193435791.1">
    <property type="nucleotide sequence ID" value="NZ_CP063144.1"/>
</dbReference>
<dbReference type="KEGG" id="tcs:IMZ38_04915"/>
<proteinExistence type="predicted"/>
<dbReference type="Proteomes" id="UP000593766">
    <property type="component" value="Chromosome"/>
</dbReference>
<dbReference type="AlphaFoldDB" id="A0A7M1UPG5"/>
<feature type="domain" description="Hydroxymethylglutaryl-CoA reductase-like" evidence="1">
    <location>
        <begin position="7"/>
        <end position="120"/>
    </location>
</feature>
<dbReference type="OrthoDB" id="31250at2157"/>
<protein>
    <recommendedName>
        <fullName evidence="1">Hydroxymethylglutaryl-CoA reductase-like domain-containing protein</fullName>
    </recommendedName>
</protein>
<dbReference type="EMBL" id="CP063144">
    <property type="protein sequence ID" value="QOR93986.1"/>
    <property type="molecule type" value="Genomic_DNA"/>
</dbReference>
<name>A0A7M1UPG5_9CREN</name>
<evidence type="ECO:0000259" key="1">
    <source>
        <dbReference type="Pfam" id="PF25653"/>
    </source>
</evidence>
<reference evidence="2 3" key="1">
    <citation type="submission" date="2020-10" db="EMBL/GenBank/DDBJ databases">
        <title>Complete genome sequence of Thermosphaera aggregans strain 3507.</title>
        <authorList>
            <person name="Zayulina K.S."/>
            <person name="Elcheninov A.G."/>
            <person name="Toshchakov S.V."/>
            <person name="Kublanov I.V."/>
            <person name="Kochetkova T.V."/>
        </authorList>
    </citation>
    <scope>NUCLEOTIDE SEQUENCE [LARGE SCALE GENOMIC DNA]</scope>
    <source>
        <strain evidence="2 3">3507</strain>
    </source>
</reference>
<dbReference type="InterPro" id="IPR057868">
    <property type="entry name" value="HMG-CoA"/>
</dbReference>
<dbReference type="GeneID" id="59454735"/>
<sequence length="120" mass="13336">MSVPAIILRRLYVKKSLKNNETGFQFSLKNVLADASLSKPLEITIDDKPVPLDKITLESDSKTILNKDISDTNPVDFALNTLVTIRIEGIRLEPGEHKIVISAVSKEYGPIKFDIKDVVS</sequence>